<keyword evidence="1 2" id="KW-0238">DNA-binding</keyword>
<name>A0A1I5AEK5_9FLAO</name>
<sequence length="202" mass="24147">MLNIEFDIKMKDQTEELIKETAKKMFFAEGKFHATTQEIADEAKVNRTLINYYFRSRNNLINIIFDEAKMVSHEKSRAIFDRDKDIKEMIADFIDDSLNTAIQYPYLETYIVTQMNQRETCMLERDNMKEVTSAFLIRLEEEMENGRIEKMEPIQFLLNMISLINFPLTVRPLIQQNLDINDKEYKRILSERKEIILHTLFK</sequence>
<organism evidence="4 5">
    <name type="scientific">Algoriella xinjiangensis</name>
    <dbReference type="NCBI Taxonomy" id="684065"/>
    <lineage>
        <taxon>Bacteria</taxon>
        <taxon>Pseudomonadati</taxon>
        <taxon>Bacteroidota</taxon>
        <taxon>Flavobacteriia</taxon>
        <taxon>Flavobacteriales</taxon>
        <taxon>Weeksellaceae</taxon>
        <taxon>Algoriella</taxon>
    </lineage>
</organism>
<dbReference type="Gene3D" id="1.10.357.10">
    <property type="entry name" value="Tetracycline Repressor, domain 2"/>
    <property type="match status" value="1"/>
</dbReference>
<evidence type="ECO:0000256" key="1">
    <source>
        <dbReference type="ARBA" id="ARBA00023125"/>
    </source>
</evidence>
<dbReference type="STRING" id="684065.SAMN05421738_11664"/>
<proteinExistence type="predicted"/>
<dbReference type="GO" id="GO:0003677">
    <property type="term" value="F:DNA binding"/>
    <property type="evidence" value="ECO:0007669"/>
    <property type="project" value="UniProtKB-UniRule"/>
</dbReference>
<keyword evidence="5" id="KW-1185">Reference proteome</keyword>
<dbReference type="InterPro" id="IPR001647">
    <property type="entry name" value="HTH_TetR"/>
</dbReference>
<dbReference type="InterPro" id="IPR036271">
    <property type="entry name" value="Tet_transcr_reg_TetR-rel_C_sf"/>
</dbReference>
<reference evidence="5" key="1">
    <citation type="submission" date="2016-10" db="EMBL/GenBank/DDBJ databases">
        <authorList>
            <person name="Varghese N."/>
            <person name="Submissions S."/>
        </authorList>
    </citation>
    <scope>NUCLEOTIDE SEQUENCE [LARGE SCALE GENOMIC DNA]</scope>
    <source>
        <strain evidence="5">XJ109</strain>
    </source>
</reference>
<dbReference type="SUPFAM" id="SSF48498">
    <property type="entry name" value="Tetracyclin repressor-like, C-terminal domain"/>
    <property type="match status" value="1"/>
</dbReference>
<dbReference type="PROSITE" id="PS50977">
    <property type="entry name" value="HTH_TETR_2"/>
    <property type="match status" value="1"/>
</dbReference>
<protein>
    <submittedName>
        <fullName evidence="4">DNA-binding transcriptional regulator, AcrR family</fullName>
    </submittedName>
</protein>
<evidence type="ECO:0000256" key="2">
    <source>
        <dbReference type="PROSITE-ProRule" id="PRU00335"/>
    </source>
</evidence>
<dbReference type="AlphaFoldDB" id="A0A1I5AEK5"/>
<feature type="DNA-binding region" description="H-T-H motif" evidence="2">
    <location>
        <begin position="35"/>
        <end position="54"/>
    </location>
</feature>
<dbReference type="Pfam" id="PF00440">
    <property type="entry name" value="TetR_N"/>
    <property type="match status" value="1"/>
</dbReference>
<evidence type="ECO:0000313" key="4">
    <source>
        <dbReference type="EMBL" id="SFN60867.1"/>
    </source>
</evidence>
<dbReference type="Proteomes" id="UP000199149">
    <property type="component" value="Unassembled WGS sequence"/>
</dbReference>
<gene>
    <name evidence="4" type="ORF">SAMN05421738_11664</name>
</gene>
<accession>A0A1I5AEK5</accession>
<evidence type="ECO:0000313" key="5">
    <source>
        <dbReference type="Proteomes" id="UP000199149"/>
    </source>
</evidence>
<evidence type="ECO:0000259" key="3">
    <source>
        <dbReference type="PROSITE" id="PS50977"/>
    </source>
</evidence>
<dbReference type="EMBL" id="FOUZ01000016">
    <property type="protein sequence ID" value="SFN60867.1"/>
    <property type="molecule type" value="Genomic_DNA"/>
</dbReference>
<feature type="domain" description="HTH tetR-type" evidence="3">
    <location>
        <begin position="12"/>
        <end position="72"/>
    </location>
</feature>
<dbReference type="SUPFAM" id="SSF46689">
    <property type="entry name" value="Homeodomain-like"/>
    <property type="match status" value="1"/>
</dbReference>
<dbReference type="InterPro" id="IPR009057">
    <property type="entry name" value="Homeodomain-like_sf"/>
</dbReference>